<dbReference type="Gene3D" id="3.90.1170.50">
    <property type="entry name" value="Aldehyde oxidase/xanthine dehydrogenase, a/b hammerhead"/>
    <property type="match status" value="1"/>
</dbReference>
<feature type="domain" description="Aldehyde oxidase/xanthine dehydrogenase a/b hammerhead" evidence="3">
    <location>
        <begin position="23"/>
        <end position="137"/>
    </location>
</feature>
<organism evidence="4 5">
    <name type="scientific">Pararobbsia alpina</name>
    <dbReference type="NCBI Taxonomy" id="621374"/>
    <lineage>
        <taxon>Bacteria</taxon>
        <taxon>Pseudomonadati</taxon>
        <taxon>Pseudomonadota</taxon>
        <taxon>Betaproteobacteria</taxon>
        <taxon>Burkholderiales</taxon>
        <taxon>Burkholderiaceae</taxon>
        <taxon>Pararobbsia</taxon>
    </lineage>
</organism>
<dbReference type="AlphaFoldDB" id="A0A6S7CJ64"/>
<dbReference type="InterPro" id="IPR046867">
    <property type="entry name" value="AldOxase/xan_DH_MoCoBD2"/>
</dbReference>
<dbReference type="PANTHER" id="PTHR11908">
    <property type="entry name" value="XANTHINE DEHYDROGENASE"/>
    <property type="match status" value="1"/>
</dbReference>
<reference evidence="4 5" key="1">
    <citation type="submission" date="2020-04" db="EMBL/GenBank/DDBJ databases">
        <authorList>
            <person name="De Canck E."/>
        </authorList>
    </citation>
    <scope>NUCLEOTIDE SEQUENCE [LARGE SCALE GENOMIC DNA]</scope>
    <source>
        <strain evidence="4 5">LMG 28138</strain>
    </source>
</reference>
<dbReference type="EC" id="1.17.5.2" evidence="4"/>
<dbReference type="SUPFAM" id="SSF56003">
    <property type="entry name" value="Molybdenum cofactor-binding domain"/>
    <property type="match status" value="1"/>
</dbReference>
<evidence type="ECO:0000256" key="1">
    <source>
        <dbReference type="ARBA" id="ARBA00022505"/>
    </source>
</evidence>
<dbReference type="RefSeq" id="WP_175103717.1">
    <property type="nucleotide sequence ID" value="NZ_CADIKM010000004.1"/>
</dbReference>
<dbReference type="Gene3D" id="3.30.365.10">
    <property type="entry name" value="Aldehyde oxidase/xanthine dehydrogenase, molybdopterin binding domain"/>
    <property type="match status" value="4"/>
</dbReference>
<dbReference type="InterPro" id="IPR037165">
    <property type="entry name" value="AldOxase/xan_DH_Mopterin-bd_sf"/>
</dbReference>
<evidence type="ECO:0000313" key="5">
    <source>
        <dbReference type="Proteomes" id="UP000494115"/>
    </source>
</evidence>
<dbReference type="GO" id="GO:0005506">
    <property type="term" value="F:iron ion binding"/>
    <property type="evidence" value="ECO:0007669"/>
    <property type="project" value="InterPro"/>
</dbReference>
<sequence>MSEQGFRYLDKAAPRTEDFRLLTGSGRYIDDIEIPGALHVCFVRSPHAHARIVSIDASEASTMPGVVAVVTGRDLQQWTKPLRIAPPIEGLLAVEIEAMPVETARFQGDPVACVVATDRYLAEDAAERVQVEFEPLGAVTDMWQALEPQAPQVDPMVPGNLVSHQTFAHGNPRGVAETAFRVVESTFTQQRQTHVPIETRGCAAVWDAGRQHLTFHIGTQVPHPLRTQLAARLKLDESQVTVMSPDVGGAFGQKIALYREELIVAALARHLRRPVRWREDRLENLTAAANSREDFCRTRAAVDEHGTLLSLELEMREDFGAYCFFPANYLARVVAMILTGPYRVQDYAFDVKIVLSNKCGNAPMRAPMSMTSWVMDGTIDAIARELKLDPVEVRRRNLIAPEELPYQTPTGEVLADITPTETFEAVLKAIDYEGFRVRQRDARASGRHLGIGLCVVVEPTTYGSRFYKAAGIPGSGHEASWIRIEPSGVVNASVGLGPTGQGYESAMANAVAEGLGVDPTRVRIHLGHTDIAPYGMGSRGARSATAGGGALYLCAQQALRKVLAIAAGWLDVPDDALRMNDGRIERRDGDAWLDSGMALADVARRAYMDPTALPEGLTPGLEFHFAYDPPAMTYSNSTHACEIELDVDTGHIHIARYVITEDCGTLLNPTVVEGQQHGAVAMGLSGALFEQVIYDETGQNLTGSLADYLIASATDLPNLEIIPMHTRNRTTPAGIKGMAEGGVMGALGALTNALNDALSPFGAVADRHPLSPMFVHGLIREKL</sequence>
<protein>
    <submittedName>
        <fullName evidence="4">Caffeine dehydrogenase subunit alpha</fullName>
        <ecNumber evidence="4">1.17.5.2</ecNumber>
    </submittedName>
</protein>
<evidence type="ECO:0000313" key="4">
    <source>
        <dbReference type="EMBL" id="CAB3781326.1"/>
    </source>
</evidence>
<dbReference type="InterPro" id="IPR036856">
    <property type="entry name" value="Ald_Oxase/Xan_DH_a/b_sf"/>
</dbReference>
<evidence type="ECO:0000256" key="2">
    <source>
        <dbReference type="ARBA" id="ARBA00023002"/>
    </source>
</evidence>
<gene>
    <name evidence="4" type="primary">cdhA_1</name>
    <name evidence="4" type="ORF">LMG28138_01176</name>
</gene>
<dbReference type="InterPro" id="IPR000674">
    <property type="entry name" value="Ald_Oxase/Xan_DH_a/b"/>
</dbReference>
<keyword evidence="2 4" id="KW-0560">Oxidoreductase</keyword>
<dbReference type="Pfam" id="PF02738">
    <property type="entry name" value="MoCoBD_1"/>
    <property type="match status" value="1"/>
</dbReference>
<accession>A0A6S7CJ64</accession>
<dbReference type="InterPro" id="IPR008274">
    <property type="entry name" value="AldOxase/xan_DH_MoCoBD1"/>
</dbReference>
<dbReference type="Pfam" id="PF20256">
    <property type="entry name" value="MoCoBD_2"/>
    <property type="match status" value="1"/>
</dbReference>
<dbReference type="SMART" id="SM01008">
    <property type="entry name" value="Ald_Xan_dh_C"/>
    <property type="match status" value="1"/>
</dbReference>
<name>A0A6S7CJ64_9BURK</name>
<keyword evidence="1" id="KW-0500">Molybdenum</keyword>
<dbReference type="InterPro" id="IPR016208">
    <property type="entry name" value="Ald_Oxase/xanthine_DH-like"/>
</dbReference>
<dbReference type="PANTHER" id="PTHR11908:SF132">
    <property type="entry name" value="ALDEHYDE OXIDASE 1-RELATED"/>
    <property type="match status" value="1"/>
</dbReference>
<proteinExistence type="predicted"/>
<dbReference type="Pfam" id="PF01315">
    <property type="entry name" value="Ald_Xan_dh_C"/>
    <property type="match status" value="1"/>
</dbReference>
<dbReference type="Proteomes" id="UP000494115">
    <property type="component" value="Unassembled WGS sequence"/>
</dbReference>
<evidence type="ECO:0000259" key="3">
    <source>
        <dbReference type="SMART" id="SM01008"/>
    </source>
</evidence>
<dbReference type="GO" id="GO:0034875">
    <property type="term" value="F:caffeine oxidase activity"/>
    <property type="evidence" value="ECO:0007669"/>
    <property type="project" value="UniProtKB-EC"/>
</dbReference>
<dbReference type="EMBL" id="CADIKM010000004">
    <property type="protein sequence ID" value="CAB3781326.1"/>
    <property type="molecule type" value="Genomic_DNA"/>
</dbReference>
<dbReference type="SUPFAM" id="SSF54665">
    <property type="entry name" value="CO dehydrogenase molybdoprotein N-domain-like"/>
    <property type="match status" value="1"/>
</dbReference>
<keyword evidence="5" id="KW-1185">Reference proteome</keyword>